<dbReference type="EMBL" id="QLTW01000313">
    <property type="protein sequence ID" value="MBT9146096.1"/>
    <property type="molecule type" value="Genomic_DNA"/>
</dbReference>
<dbReference type="InterPro" id="IPR028098">
    <property type="entry name" value="Glyco_trans_4-like_N"/>
</dbReference>
<dbReference type="AlphaFoldDB" id="A0A9E2F5E0"/>
<dbReference type="InterPro" id="IPR001296">
    <property type="entry name" value="Glyco_trans_1"/>
</dbReference>
<dbReference type="Proteomes" id="UP000811545">
    <property type="component" value="Unassembled WGS sequence"/>
</dbReference>
<sequence>MKIGYFVKRFPYANSHSNVSEDYARWCRTDGGANVAYHLATNIAKRKDYEVNVFTTSSNSKDSIEKHENITVYRHGTNFTIGGSYISLKPFFKPQKCKIDILHAHGVSILSDIPALLYARREKIPLIFTYHGDPDTAPGDFIHKIAISVYAGYFLDKVLSHANTIICPSEHYIEESRFLGKYRNKIVVIPNGINLEEFDIPYSKEECREKLNLPLNKNLLLFVGVLTRRKGPDVLVRAIPKIIKEVPDTKLIIVGRGKMRTELEELSKRLNVDNYIKFTGFVEDSLKPLYYRAADMFSLPSVMTTEVFPIVLLEASASGLPMVVSDLDTLKCIIEDRSNGIVTRRGDENSLADAIIYLLENEDTREKMGMNAMKKVEGYSWDKIAEETEKVYNSVLR</sequence>
<dbReference type="InterPro" id="IPR050194">
    <property type="entry name" value="Glycosyltransferase_grp1"/>
</dbReference>
<evidence type="ECO:0000259" key="1">
    <source>
        <dbReference type="Pfam" id="PF00534"/>
    </source>
</evidence>
<keyword evidence="3" id="KW-0328">Glycosyltransferase</keyword>
<evidence type="ECO:0000313" key="3">
    <source>
        <dbReference type="EMBL" id="MBT9146096.1"/>
    </source>
</evidence>
<dbReference type="Pfam" id="PF00534">
    <property type="entry name" value="Glycos_transf_1"/>
    <property type="match status" value="1"/>
</dbReference>
<evidence type="ECO:0000313" key="4">
    <source>
        <dbReference type="Proteomes" id="UP000811545"/>
    </source>
</evidence>
<dbReference type="PANTHER" id="PTHR45947">
    <property type="entry name" value="SULFOQUINOVOSYL TRANSFERASE SQD2"/>
    <property type="match status" value="1"/>
</dbReference>
<evidence type="ECO:0000259" key="2">
    <source>
        <dbReference type="Pfam" id="PF13439"/>
    </source>
</evidence>
<feature type="domain" description="Glycosyltransferase subfamily 4-like N-terminal" evidence="2">
    <location>
        <begin position="30"/>
        <end position="196"/>
    </location>
</feature>
<dbReference type="PANTHER" id="PTHR45947:SF3">
    <property type="entry name" value="SULFOQUINOVOSYL TRANSFERASE SQD2"/>
    <property type="match status" value="1"/>
</dbReference>
<dbReference type="Gene3D" id="3.40.50.2000">
    <property type="entry name" value="Glycogen Phosphorylase B"/>
    <property type="match status" value="2"/>
</dbReference>
<organism evidence="3 4">
    <name type="scientific">Psychracetigena formicireducens</name>
    <dbReference type="NCBI Taxonomy" id="2986056"/>
    <lineage>
        <taxon>Bacteria</taxon>
        <taxon>Bacillati</taxon>
        <taxon>Candidatus Lithacetigenota</taxon>
        <taxon>Candidatus Psychracetigena</taxon>
    </lineage>
</organism>
<dbReference type="EC" id="2.4.1.345" evidence="3"/>
<proteinExistence type="predicted"/>
<feature type="domain" description="Glycosyl transferase family 1" evidence="1">
    <location>
        <begin position="204"/>
        <end position="374"/>
    </location>
</feature>
<reference evidence="3 4" key="1">
    <citation type="journal article" date="2021" name="bioRxiv">
        <title>Unique metabolic strategies in Hadean analogues reveal hints for primordial physiology.</title>
        <authorList>
            <person name="Nobu M.K."/>
            <person name="Nakai R."/>
            <person name="Tamazawa S."/>
            <person name="Mori H."/>
            <person name="Toyoda A."/>
            <person name="Ijiri A."/>
            <person name="Suzuki S."/>
            <person name="Kurokawa K."/>
            <person name="Kamagata Y."/>
            <person name="Tamaki H."/>
        </authorList>
    </citation>
    <scope>NUCLEOTIDE SEQUENCE [LARGE SCALE GENOMIC DNA]</scope>
    <source>
        <strain evidence="3">BS525</strain>
    </source>
</reference>
<dbReference type="SUPFAM" id="SSF53756">
    <property type="entry name" value="UDP-Glycosyltransferase/glycogen phosphorylase"/>
    <property type="match status" value="1"/>
</dbReference>
<dbReference type="Pfam" id="PF13439">
    <property type="entry name" value="Glyco_transf_4"/>
    <property type="match status" value="1"/>
</dbReference>
<keyword evidence="3" id="KW-0808">Transferase</keyword>
<dbReference type="GO" id="GO:0043750">
    <property type="term" value="F:phosphatidylinositol alpha-mannosyltransferase activity"/>
    <property type="evidence" value="ECO:0007669"/>
    <property type="project" value="UniProtKB-EC"/>
</dbReference>
<protein>
    <submittedName>
        <fullName evidence="3">Phosphatidyl-myo-inositol mannosyltransferase</fullName>
        <ecNumber evidence="3">2.4.1.345</ecNumber>
    </submittedName>
</protein>
<dbReference type="CDD" id="cd03801">
    <property type="entry name" value="GT4_PimA-like"/>
    <property type="match status" value="1"/>
</dbReference>
<name>A0A9E2F5E0_PSYF1</name>
<comment type="caution">
    <text evidence="3">The sequence shown here is derived from an EMBL/GenBank/DDBJ whole genome shotgun (WGS) entry which is preliminary data.</text>
</comment>
<accession>A0A9E2F5E0</accession>
<gene>
    <name evidence="3" type="primary">pimA</name>
    <name evidence="3" type="ORF">DDT42_01975</name>
</gene>